<name>A0ABS4RJ20_9BACI</name>
<sequence>MDELQWNIKDVKYLKKIQLVQYNLVMLLWC</sequence>
<accession>A0ABS4RJ20</accession>
<gene>
    <name evidence="1" type="ORF">J2Z40_003482</name>
</gene>
<reference evidence="1 2" key="1">
    <citation type="submission" date="2021-03" db="EMBL/GenBank/DDBJ databases">
        <title>Genomic Encyclopedia of Type Strains, Phase IV (KMG-IV): sequencing the most valuable type-strain genomes for metagenomic binning, comparative biology and taxonomic classification.</title>
        <authorList>
            <person name="Goeker M."/>
        </authorList>
    </citation>
    <scope>NUCLEOTIDE SEQUENCE [LARGE SCALE GENOMIC DNA]</scope>
    <source>
        <strain evidence="1 2">DSM 26675</strain>
    </source>
</reference>
<evidence type="ECO:0000313" key="2">
    <source>
        <dbReference type="Proteomes" id="UP001519293"/>
    </source>
</evidence>
<protein>
    <submittedName>
        <fullName evidence="1">Uncharacterized protein</fullName>
    </submittedName>
</protein>
<comment type="caution">
    <text evidence="1">The sequence shown here is derived from an EMBL/GenBank/DDBJ whole genome shotgun (WGS) entry which is preliminary data.</text>
</comment>
<keyword evidence="2" id="KW-1185">Reference proteome</keyword>
<evidence type="ECO:0000313" key="1">
    <source>
        <dbReference type="EMBL" id="MBP2242900.1"/>
    </source>
</evidence>
<proteinExistence type="predicted"/>
<dbReference type="EMBL" id="JAGIKZ010000029">
    <property type="protein sequence ID" value="MBP2242900.1"/>
    <property type="molecule type" value="Genomic_DNA"/>
</dbReference>
<dbReference type="Proteomes" id="UP001519293">
    <property type="component" value="Unassembled WGS sequence"/>
</dbReference>
<organism evidence="1 2">
    <name type="scientific">Cytobacillus eiseniae</name>
    <dbReference type="NCBI Taxonomy" id="762947"/>
    <lineage>
        <taxon>Bacteria</taxon>
        <taxon>Bacillati</taxon>
        <taxon>Bacillota</taxon>
        <taxon>Bacilli</taxon>
        <taxon>Bacillales</taxon>
        <taxon>Bacillaceae</taxon>
        <taxon>Cytobacillus</taxon>
    </lineage>
</organism>